<dbReference type="InterPro" id="IPR003439">
    <property type="entry name" value="ABC_transporter-like_ATP-bd"/>
</dbReference>
<protein>
    <submittedName>
        <fullName evidence="3">ABC transporter ATP-binding protein</fullName>
    </submittedName>
</protein>
<keyword evidence="3" id="KW-0067">ATP-binding</keyword>
<dbReference type="Gene3D" id="3.40.50.300">
    <property type="entry name" value="P-loop containing nucleotide triphosphate hydrolases"/>
    <property type="match status" value="1"/>
</dbReference>
<dbReference type="GO" id="GO:0016887">
    <property type="term" value="F:ATP hydrolysis activity"/>
    <property type="evidence" value="ECO:0007669"/>
    <property type="project" value="InterPro"/>
</dbReference>
<dbReference type="SUPFAM" id="SSF52540">
    <property type="entry name" value="P-loop containing nucleoside triphosphate hydrolases"/>
    <property type="match status" value="1"/>
</dbReference>
<dbReference type="EMBL" id="RCUW01000015">
    <property type="protein sequence ID" value="RLP67768.1"/>
    <property type="molecule type" value="Genomic_DNA"/>
</dbReference>
<comment type="caution">
    <text evidence="3">The sequence shown here is derived from an EMBL/GenBank/DDBJ whole genome shotgun (WGS) entry which is preliminary data.</text>
</comment>
<feature type="domain" description="ABC transporter" evidence="2">
    <location>
        <begin position="144"/>
        <end position="213"/>
    </location>
</feature>
<feature type="compositionally biased region" description="Basic and acidic residues" evidence="1">
    <location>
        <begin position="71"/>
        <end position="86"/>
    </location>
</feature>
<evidence type="ECO:0000259" key="2">
    <source>
        <dbReference type="Pfam" id="PF00005"/>
    </source>
</evidence>
<evidence type="ECO:0000313" key="4">
    <source>
        <dbReference type="Proteomes" id="UP000275395"/>
    </source>
</evidence>
<feature type="region of interest" description="Disordered" evidence="1">
    <location>
        <begin position="1"/>
        <end position="86"/>
    </location>
</feature>
<dbReference type="PANTHER" id="PTHR42794">
    <property type="entry name" value="HEMIN IMPORT ATP-BINDING PROTEIN HMUV"/>
    <property type="match status" value="1"/>
</dbReference>
<gene>
    <name evidence="3" type="ORF">D9V30_12835</name>
</gene>
<dbReference type="PANTHER" id="PTHR42794:SF2">
    <property type="entry name" value="ABC TRANSPORTER ATP-BINDING PROTEIN"/>
    <property type="match status" value="1"/>
</dbReference>
<keyword evidence="3" id="KW-0547">Nucleotide-binding</keyword>
<name>A0A3L6ZIE5_9MICO</name>
<sequence length="243" mass="26082">MLSAGTQTHPSSRRRRGGVRHRCCSARSPSLSRRPNSSSSEPRRSFIGARSQNFPRIQTQAAQVPRGHPAHSADDEHPPCRERDDDGGVVGVVPLVHKRSLLVIVVTARRPSVEFVERCLLVLFRGLCLRRRDGLRQGISISAHGEVVGLVGPNGSGKSTILRTVYRMLRPATGSVRASGNDVWATSARNAARVLAAVIQAAPSDLELTVAEWSLRARSLTEGCSAATARKLHGSHALGPGSC</sequence>
<dbReference type="GO" id="GO:0005524">
    <property type="term" value="F:ATP binding"/>
    <property type="evidence" value="ECO:0007669"/>
    <property type="project" value="UniProtKB-KW"/>
</dbReference>
<organism evidence="3 4">
    <name type="scientific">Mycetocola reblochoni</name>
    <dbReference type="NCBI Taxonomy" id="331618"/>
    <lineage>
        <taxon>Bacteria</taxon>
        <taxon>Bacillati</taxon>
        <taxon>Actinomycetota</taxon>
        <taxon>Actinomycetes</taxon>
        <taxon>Micrococcales</taxon>
        <taxon>Microbacteriaceae</taxon>
        <taxon>Mycetocola</taxon>
    </lineage>
</organism>
<evidence type="ECO:0000256" key="1">
    <source>
        <dbReference type="SAM" id="MobiDB-lite"/>
    </source>
</evidence>
<feature type="compositionally biased region" description="Polar residues" evidence="1">
    <location>
        <begin position="50"/>
        <end position="62"/>
    </location>
</feature>
<dbReference type="AlphaFoldDB" id="A0A3L6ZIE5"/>
<reference evidence="3 4" key="1">
    <citation type="submission" date="2018-10" db="EMBL/GenBank/DDBJ databases">
        <authorList>
            <person name="Li J."/>
        </authorList>
    </citation>
    <scope>NUCLEOTIDE SEQUENCE [LARGE SCALE GENOMIC DNA]</scope>
    <source>
        <strain evidence="3 4">JCM 30549</strain>
    </source>
</reference>
<dbReference type="InterPro" id="IPR027417">
    <property type="entry name" value="P-loop_NTPase"/>
</dbReference>
<feature type="compositionally biased region" description="Polar residues" evidence="1">
    <location>
        <begin position="1"/>
        <end position="10"/>
    </location>
</feature>
<proteinExistence type="predicted"/>
<accession>A0A3L6ZIE5</accession>
<dbReference type="Proteomes" id="UP000275395">
    <property type="component" value="Unassembled WGS sequence"/>
</dbReference>
<feature type="compositionally biased region" description="Low complexity" evidence="1">
    <location>
        <begin position="25"/>
        <end position="40"/>
    </location>
</feature>
<evidence type="ECO:0000313" key="3">
    <source>
        <dbReference type="EMBL" id="RLP67768.1"/>
    </source>
</evidence>
<dbReference type="Pfam" id="PF00005">
    <property type="entry name" value="ABC_tran"/>
    <property type="match status" value="1"/>
</dbReference>
<feature type="compositionally biased region" description="Basic residues" evidence="1">
    <location>
        <begin position="11"/>
        <end position="24"/>
    </location>
</feature>